<protein>
    <submittedName>
        <fullName evidence="3">ScyD/ScyE family protein</fullName>
    </submittedName>
</protein>
<evidence type="ECO:0000256" key="2">
    <source>
        <dbReference type="SAM" id="SignalP"/>
    </source>
</evidence>
<feature type="chain" id="PRO_5045086422" evidence="2">
    <location>
        <begin position="27"/>
        <end position="402"/>
    </location>
</feature>
<keyword evidence="2" id="KW-0732">Signal</keyword>
<accession>A0ABR6UDP5</accession>
<dbReference type="RefSeq" id="WP_186347253.1">
    <property type="nucleotide sequence ID" value="NZ_BMMR01000007.1"/>
</dbReference>
<dbReference type="Proteomes" id="UP000604001">
    <property type="component" value="Unassembled WGS sequence"/>
</dbReference>
<feature type="region of interest" description="Disordered" evidence="1">
    <location>
        <begin position="285"/>
        <end position="305"/>
    </location>
</feature>
<reference evidence="3 4" key="1">
    <citation type="submission" date="2020-08" db="EMBL/GenBank/DDBJ databases">
        <title>novel species in genus Nocardioides.</title>
        <authorList>
            <person name="Zhang G."/>
        </authorList>
    </citation>
    <scope>NUCLEOTIDE SEQUENCE [LARGE SCALE GENOMIC DNA]</scope>
    <source>
        <strain evidence="3 4">SC8A-24</strain>
    </source>
</reference>
<dbReference type="InterPro" id="IPR011042">
    <property type="entry name" value="6-blade_b-propeller_TolB-like"/>
</dbReference>
<keyword evidence="4" id="KW-1185">Reference proteome</keyword>
<gene>
    <name evidence="3" type="ORF">H7344_17365</name>
</gene>
<feature type="region of interest" description="Disordered" evidence="1">
    <location>
        <begin position="207"/>
        <end position="243"/>
    </location>
</feature>
<proteinExistence type="predicted"/>
<evidence type="ECO:0000256" key="1">
    <source>
        <dbReference type="SAM" id="MobiDB-lite"/>
    </source>
</evidence>
<dbReference type="SUPFAM" id="SSF63829">
    <property type="entry name" value="Calcium-dependent phosphotriesterase"/>
    <property type="match status" value="1"/>
</dbReference>
<feature type="signal peptide" evidence="2">
    <location>
        <begin position="1"/>
        <end position="26"/>
    </location>
</feature>
<dbReference type="EMBL" id="JACMYC010000015">
    <property type="protein sequence ID" value="MBC2962064.1"/>
    <property type="molecule type" value="Genomic_DNA"/>
</dbReference>
<sequence length="402" mass="41542">MTPSRTLLAAVAAGAALATAAGSALAPAQAHRDHSPAPDDLTTVAPLSGPRGVDSVGRGLTLVTEDDGTFSLVIERRHGPAEVRELGGLPAAAGFAQAISAARGKVYFLTGGGGPAEELPAGAATLYVWHHGDLEEVADIGTHQIGDPDPYDLEEVPTDTNPYGMQALKDGTVLVADAGGNDLLRVWPNGKVKTVAVFKPRVVEVPDDLPAPPEAPMRALGGSDPEPEPPAPPAPTMPAESVPTSVTVGADGYWYVGELRGFPATPGTSLVWRIKPGSRGAVCDPAPYDARGDRHERRGGKHRSGCTPYADGLTSIVDLAADRHGAIYALSLSKASWLQAESGTPGAEIGGLFRITPHRGHTHTRELVPGRLTLPGGVDVAKDGTIYLTGPVFGPGALMKLE</sequence>
<evidence type="ECO:0000313" key="4">
    <source>
        <dbReference type="Proteomes" id="UP000604001"/>
    </source>
</evidence>
<organism evidence="3 4">
    <name type="scientific">Nocardioides deserti</name>
    <dbReference type="NCBI Taxonomy" id="1588644"/>
    <lineage>
        <taxon>Bacteria</taxon>
        <taxon>Bacillati</taxon>
        <taxon>Actinomycetota</taxon>
        <taxon>Actinomycetes</taxon>
        <taxon>Propionibacteriales</taxon>
        <taxon>Nocardioidaceae</taxon>
        <taxon>Nocardioides</taxon>
    </lineage>
</organism>
<comment type="caution">
    <text evidence="3">The sequence shown here is derived from an EMBL/GenBank/DDBJ whole genome shotgun (WGS) entry which is preliminary data.</text>
</comment>
<dbReference type="NCBIfam" id="NF033206">
    <property type="entry name" value="ScyE_fam"/>
    <property type="match status" value="1"/>
</dbReference>
<evidence type="ECO:0000313" key="3">
    <source>
        <dbReference type="EMBL" id="MBC2962064.1"/>
    </source>
</evidence>
<dbReference type="InterPro" id="IPR006311">
    <property type="entry name" value="TAT_signal"/>
</dbReference>
<dbReference type="InterPro" id="IPR048031">
    <property type="entry name" value="ScyD/ScyE-like"/>
</dbReference>
<dbReference type="Gene3D" id="2.120.10.30">
    <property type="entry name" value="TolB, C-terminal domain"/>
    <property type="match status" value="1"/>
</dbReference>
<dbReference type="PROSITE" id="PS51318">
    <property type="entry name" value="TAT"/>
    <property type="match status" value="1"/>
</dbReference>
<feature type="region of interest" description="Disordered" evidence="1">
    <location>
        <begin position="27"/>
        <end position="52"/>
    </location>
</feature>
<name>A0ABR6UDP5_9ACTN</name>